<dbReference type="InterPro" id="IPR000905">
    <property type="entry name" value="Gcp-like_dom"/>
</dbReference>
<dbReference type="PANTHER" id="PTHR11735:SF11">
    <property type="entry name" value="TRNA THREONYLCARBAMOYLADENOSINE BIOSYNTHESIS PROTEIN TSAB"/>
    <property type="match status" value="1"/>
</dbReference>
<dbReference type="RefSeq" id="WP_132539845.1">
    <property type="nucleotide sequence ID" value="NZ_SLWY01000005.1"/>
</dbReference>
<dbReference type="NCBIfam" id="TIGR03725">
    <property type="entry name" value="T6A_YeaZ"/>
    <property type="match status" value="1"/>
</dbReference>
<reference evidence="8 9" key="1">
    <citation type="submission" date="2019-03" db="EMBL/GenBank/DDBJ databases">
        <title>Genomic Encyclopedia of Type Strains, Phase IV (KMG-IV): sequencing the most valuable type-strain genomes for metagenomic binning, comparative biology and taxonomic classification.</title>
        <authorList>
            <person name="Goeker M."/>
        </authorList>
    </citation>
    <scope>NUCLEOTIDE SEQUENCE [LARGE SCALE GENOMIC DNA]</scope>
    <source>
        <strain evidence="8 9">DSM 25287</strain>
    </source>
</reference>
<dbReference type="CDD" id="cd24032">
    <property type="entry name" value="ASKHA_NBD_TsaB"/>
    <property type="match status" value="1"/>
</dbReference>
<evidence type="ECO:0000256" key="3">
    <source>
        <dbReference type="ARBA" id="ARBA00019012"/>
    </source>
</evidence>
<evidence type="ECO:0000256" key="5">
    <source>
        <dbReference type="ARBA" id="ARBA00022694"/>
    </source>
</evidence>
<evidence type="ECO:0000259" key="7">
    <source>
        <dbReference type="Pfam" id="PF00814"/>
    </source>
</evidence>
<dbReference type="InterPro" id="IPR022496">
    <property type="entry name" value="T6A_TsaB"/>
</dbReference>
<evidence type="ECO:0000256" key="6">
    <source>
        <dbReference type="ARBA" id="ARBA00032446"/>
    </source>
</evidence>
<dbReference type="FunFam" id="3.30.420.40:FF:000097">
    <property type="entry name" value="tRNA threonylcarbamoyladenosine biosynthesis protein TsaB"/>
    <property type="match status" value="1"/>
</dbReference>
<name>A0A4R2LRX9_9GAMM</name>
<dbReference type="Pfam" id="PF00814">
    <property type="entry name" value="TsaD"/>
    <property type="match status" value="1"/>
</dbReference>
<gene>
    <name evidence="8" type="ORF">EV699_105216</name>
</gene>
<dbReference type="PANTHER" id="PTHR11735">
    <property type="entry name" value="TRNA N6-ADENOSINE THREONYLCARBAMOYLTRANSFERASE"/>
    <property type="match status" value="1"/>
</dbReference>
<dbReference type="GO" id="GO:0005829">
    <property type="term" value="C:cytosol"/>
    <property type="evidence" value="ECO:0007669"/>
    <property type="project" value="TreeGrafter"/>
</dbReference>
<comment type="similarity">
    <text evidence="2">Belongs to the KAE1 / TsaD family. TsaB subfamily.</text>
</comment>
<evidence type="ECO:0000256" key="1">
    <source>
        <dbReference type="ARBA" id="ARBA00004496"/>
    </source>
</evidence>
<dbReference type="Gene3D" id="3.30.420.40">
    <property type="match status" value="2"/>
</dbReference>
<dbReference type="InterPro" id="IPR043129">
    <property type="entry name" value="ATPase_NBD"/>
</dbReference>
<evidence type="ECO:0000313" key="9">
    <source>
        <dbReference type="Proteomes" id="UP000295765"/>
    </source>
</evidence>
<dbReference type="OrthoDB" id="9809995at2"/>
<dbReference type="AlphaFoldDB" id="A0A4R2LRX9"/>
<protein>
    <recommendedName>
        <fullName evidence="3">tRNA threonylcarbamoyladenosine biosynthesis protein TsaB</fullName>
    </recommendedName>
    <alternativeName>
        <fullName evidence="6">t(6)A37 threonylcarbamoyladenosine biosynthesis protein TsaB</fullName>
    </alternativeName>
</protein>
<organism evidence="8 9">
    <name type="scientific">Plasticicumulans lactativorans</name>
    <dbReference type="NCBI Taxonomy" id="1133106"/>
    <lineage>
        <taxon>Bacteria</taxon>
        <taxon>Pseudomonadati</taxon>
        <taxon>Pseudomonadota</taxon>
        <taxon>Gammaproteobacteria</taxon>
        <taxon>Candidatus Competibacteraceae</taxon>
        <taxon>Plasticicumulans</taxon>
    </lineage>
</organism>
<dbReference type="Proteomes" id="UP000295765">
    <property type="component" value="Unassembled WGS sequence"/>
</dbReference>
<sequence length="231" mass="23540">MKLLAFDTATDACSAAVCCDGASVHRYAVAPRGHTALLLPMIEAVLAEAGLRLGELDGIAFGRGPGAFVGVRIAAAVAQGLAFAADLPVVPVSTLAALARQAWRVHGAQNVAAALDARMGEVYWGAYRATAAGDVVAVGDERVCPPAAVPVPAGDDWVGIGSGWDACTEALHAVCPVRAQLRDAQPHALDVAVLGGLRLARGEGVAAEHAQPVYLRDEVAQTLAARAAAAR</sequence>
<comment type="caution">
    <text evidence="8">The sequence shown here is derived from an EMBL/GenBank/DDBJ whole genome shotgun (WGS) entry which is preliminary data.</text>
</comment>
<keyword evidence="9" id="KW-1185">Reference proteome</keyword>
<feature type="domain" description="Gcp-like" evidence="7">
    <location>
        <begin position="29"/>
        <end position="221"/>
    </location>
</feature>
<dbReference type="GO" id="GO:0002949">
    <property type="term" value="P:tRNA threonylcarbamoyladenosine modification"/>
    <property type="evidence" value="ECO:0007669"/>
    <property type="project" value="InterPro"/>
</dbReference>
<dbReference type="EMBL" id="SLWY01000005">
    <property type="protein sequence ID" value="TCO82425.1"/>
    <property type="molecule type" value="Genomic_DNA"/>
</dbReference>
<evidence type="ECO:0000256" key="4">
    <source>
        <dbReference type="ARBA" id="ARBA00022490"/>
    </source>
</evidence>
<dbReference type="SUPFAM" id="SSF53067">
    <property type="entry name" value="Actin-like ATPase domain"/>
    <property type="match status" value="2"/>
</dbReference>
<keyword evidence="4" id="KW-0963">Cytoplasm</keyword>
<accession>A0A4R2LRX9</accession>
<proteinExistence type="inferred from homology"/>
<evidence type="ECO:0000256" key="2">
    <source>
        <dbReference type="ARBA" id="ARBA00010493"/>
    </source>
</evidence>
<evidence type="ECO:0000313" key="8">
    <source>
        <dbReference type="EMBL" id="TCO82425.1"/>
    </source>
</evidence>
<comment type="subcellular location">
    <subcellularLocation>
        <location evidence="1">Cytoplasm</location>
    </subcellularLocation>
</comment>
<keyword evidence="5" id="KW-0819">tRNA processing</keyword>